<dbReference type="InterPro" id="IPR036390">
    <property type="entry name" value="WH_DNA-bd_sf"/>
</dbReference>
<dbReference type="GO" id="GO:0003677">
    <property type="term" value="F:DNA binding"/>
    <property type="evidence" value="ECO:0007669"/>
    <property type="project" value="UniProtKB-KW"/>
</dbReference>
<feature type="domain" description="HTH lysR-type" evidence="5">
    <location>
        <begin position="9"/>
        <end position="66"/>
    </location>
</feature>
<gene>
    <name evidence="6" type="ORF">E0H75_42055</name>
</gene>
<dbReference type="SUPFAM" id="SSF53850">
    <property type="entry name" value="Periplasmic binding protein-like II"/>
    <property type="match status" value="1"/>
</dbReference>
<name>A0A4R0INT2_9ACTN</name>
<proteinExistence type="inferred from homology"/>
<dbReference type="Proteomes" id="UP000293342">
    <property type="component" value="Unassembled WGS sequence"/>
</dbReference>
<dbReference type="RefSeq" id="WP_131519325.1">
    <property type="nucleotide sequence ID" value="NZ_SJKD01000018.1"/>
</dbReference>
<evidence type="ECO:0000256" key="2">
    <source>
        <dbReference type="ARBA" id="ARBA00023015"/>
    </source>
</evidence>
<dbReference type="InterPro" id="IPR000847">
    <property type="entry name" value="LysR_HTH_N"/>
</dbReference>
<accession>A0A4R0INT2</accession>
<evidence type="ECO:0000256" key="3">
    <source>
        <dbReference type="ARBA" id="ARBA00023125"/>
    </source>
</evidence>
<keyword evidence="2" id="KW-0805">Transcription regulation</keyword>
<evidence type="ECO:0000256" key="1">
    <source>
        <dbReference type="ARBA" id="ARBA00009437"/>
    </source>
</evidence>
<sequence>MDLTAAYGFRMDWIVSFVAVARHGGFSAAGKAVFRGQSRISEHVADLERALGVQLFDRTAHPARLTPEGRALVPHAEEILRRLNDLTSAGGEVRFGTYPSAAAWLFPQVAQRLPAEVRLHLVEGPSIELEGALGRGEVDLAIRPVHPLVASESLDHEVLWTEPLVAVFQQGHPLASAESVGLDELADLPLISIGETSGGRQFESHLAFASAGLNPESVYRTNQPQTLLSLVRHGLGTGVTNALAVTTANLTGVRLVPIRDAGVERQVAIFVHRDRPRTPALDQVIAAAHAVQPPTWP</sequence>
<reference evidence="6 7" key="1">
    <citation type="submission" date="2019-02" db="EMBL/GenBank/DDBJ databases">
        <title>Kribbella capetownensis sp. nov. and Kribbella speibonae sp. nov., isolated from soil.</title>
        <authorList>
            <person name="Curtis S.M."/>
            <person name="Norton I."/>
            <person name="Everest G.J."/>
            <person name="Meyers P.R."/>
        </authorList>
    </citation>
    <scope>NUCLEOTIDE SEQUENCE [LARGE SCALE GENOMIC DNA]</scope>
    <source>
        <strain evidence="6 7">YM53</strain>
    </source>
</reference>
<dbReference type="EMBL" id="SJKD01000018">
    <property type="protein sequence ID" value="TCC34589.1"/>
    <property type="molecule type" value="Genomic_DNA"/>
</dbReference>
<keyword evidence="4" id="KW-0804">Transcription</keyword>
<dbReference type="PANTHER" id="PTHR30346">
    <property type="entry name" value="TRANSCRIPTIONAL DUAL REGULATOR HCAR-RELATED"/>
    <property type="match status" value="1"/>
</dbReference>
<dbReference type="PANTHER" id="PTHR30346:SF28">
    <property type="entry name" value="HTH-TYPE TRANSCRIPTIONAL REGULATOR CYNR"/>
    <property type="match status" value="1"/>
</dbReference>
<keyword evidence="3" id="KW-0238">DNA-binding</keyword>
<dbReference type="OrthoDB" id="3636008at2"/>
<comment type="caution">
    <text evidence="6">The sequence shown here is derived from an EMBL/GenBank/DDBJ whole genome shotgun (WGS) entry which is preliminary data.</text>
</comment>
<dbReference type="GO" id="GO:0032993">
    <property type="term" value="C:protein-DNA complex"/>
    <property type="evidence" value="ECO:0007669"/>
    <property type="project" value="TreeGrafter"/>
</dbReference>
<evidence type="ECO:0000259" key="5">
    <source>
        <dbReference type="PROSITE" id="PS50931"/>
    </source>
</evidence>
<dbReference type="CDD" id="cd05466">
    <property type="entry name" value="PBP2_LTTR_substrate"/>
    <property type="match status" value="1"/>
</dbReference>
<organism evidence="6 7">
    <name type="scientific">Kribbella capetownensis</name>
    <dbReference type="NCBI Taxonomy" id="1572659"/>
    <lineage>
        <taxon>Bacteria</taxon>
        <taxon>Bacillati</taxon>
        <taxon>Actinomycetota</taxon>
        <taxon>Actinomycetes</taxon>
        <taxon>Propionibacteriales</taxon>
        <taxon>Kribbellaceae</taxon>
        <taxon>Kribbella</taxon>
    </lineage>
</organism>
<dbReference type="InterPro" id="IPR036388">
    <property type="entry name" value="WH-like_DNA-bd_sf"/>
</dbReference>
<evidence type="ECO:0000313" key="6">
    <source>
        <dbReference type="EMBL" id="TCC34589.1"/>
    </source>
</evidence>
<dbReference type="GO" id="GO:0003700">
    <property type="term" value="F:DNA-binding transcription factor activity"/>
    <property type="evidence" value="ECO:0007669"/>
    <property type="project" value="InterPro"/>
</dbReference>
<keyword evidence="7" id="KW-1185">Reference proteome</keyword>
<evidence type="ECO:0000313" key="7">
    <source>
        <dbReference type="Proteomes" id="UP000293342"/>
    </source>
</evidence>
<dbReference type="InterPro" id="IPR005119">
    <property type="entry name" value="LysR_subst-bd"/>
</dbReference>
<dbReference type="Pfam" id="PF03466">
    <property type="entry name" value="LysR_substrate"/>
    <property type="match status" value="1"/>
</dbReference>
<comment type="similarity">
    <text evidence="1">Belongs to the LysR transcriptional regulatory family.</text>
</comment>
<dbReference type="Gene3D" id="1.10.10.10">
    <property type="entry name" value="Winged helix-like DNA-binding domain superfamily/Winged helix DNA-binding domain"/>
    <property type="match status" value="1"/>
</dbReference>
<dbReference type="Pfam" id="PF00126">
    <property type="entry name" value="HTH_1"/>
    <property type="match status" value="1"/>
</dbReference>
<dbReference type="Gene3D" id="3.40.190.290">
    <property type="match status" value="1"/>
</dbReference>
<dbReference type="AlphaFoldDB" id="A0A4R0INT2"/>
<dbReference type="PROSITE" id="PS50931">
    <property type="entry name" value="HTH_LYSR"/>
    <property type="match status" value="1"/>
</dbReference>
<evidence type="ECO:0000256" key="4">
    <source>
        <dbReference type="ARBA" id="ARBA00023163"/>
    </source>
</evidence>
<protein>
    <submittedName>
        <fullName evidence="6">LysR family transcriptional regulator</fullName>
    </submittedName>
</protein>
<dbReference type="SUPFAM" id="SSF46785">
    <property type="entry name" value="Winged helix' DNA-binding domain"/>
    <property type="match status" value="1"/>
</dbReference>